<reference evidence="4" key="1">
    <citation type="journal article" date="2019" name="Int. J. Syst. Evol. Microbiol.">
        <title>The Global Catalogue of Microorganisms (GCM) 10K type strain sequencing project: providing services to taxonomists for standard genome sequencing and annotation.</title>
        <authorList>
            <consortium name="The Broad Institute Genomics Platform"/>
            <consortium name="The Broad Institute Genome Sequencing Center for Infectious Disease"/>
            <person name="Wu L."/>
            <person name="Ma J."/>
        </authorList>
    </citation>
    <scope>NUCLEOTIDE SEQUENCE [LARGE SCALE GENOMIC DNA]</scope>
    <source>
        <strain evidence="4">KCTC 52277</strain>
    </source>
</reference>
<keyword evidence="1" id="KW-0812">Transmembrane</keyword>
<evidence type="ECO:0000313" key="3">
    <source>
        <dbReference type="EMBL" id="MFC3141031.1"/>
    </source>
</evidence>
<evidence type="ECO:0000256" key="1">
    <source>
        <dbReference type="SAM" id="Phobius"/>
    </source>
</evidence>
<protein>
    <submittedName>
        <fullName evidence="3">PH domain-containing protein</fullName>
    </submittedName>
</protein>
<dbReference type="Pfam" id="PF10882">
    <property type="entry name" value="bPH_5"/>
    <property type="match status" value="1"/>
</dbReference>
<proteinExistence type="predicted"/>
<dbReference type="EMBL" id="JBHRTD010000023">
    <property type="protein sequence ID" value="MFC3141031.1"/>
    <property type="molecule type" value="Genomic_DNA"/>
</dbReference>
<keyword evidence="1" id="KW-1133">Transmembrane helix</keyword>
<dbReference type="RefSeq" id="WP_248937605.1">
    <property type="nucleotide sequence ID" value="NZ_JAKILF010000011.1"/>
</dbReference>
<evidence type="ECO:0000259" key="2">
    <source>
        <dbReference type="Pfam" id="PF10882"/>
    </source>
</evidence>
<evidence type="ECO:0000313" key="4">
    <source>
        <dbReference type="Proteomes" id="UP001595621"/>
    </source>
</evidence>
<name>A0ABV7GKR8_9GAMM</name>
<sequence length="169" mass="18947">MHEQTYDIAQLSSTGNLSFLVLLLILAGVLLLVWRKSLPDAARKVSGTLMIGVILMFSWVWYKAQSANIALDMKEFELDVPFYGVTLSRTDILSAGIRQWDRNEEPGLMPDLRSNGIGMPGFQLGWFRLKDGRKALVAGGQGDWVVIPTRQDYLIMVTTDDAERLMKAL</sequence>
<gene>
    <name evidence="3" type="ORF">ACFOE0_23025</name>
</gene>
<dbReference type="Proteomes" id="UP001595621">
    <property type="component" value="Unassembled WGS sequence"/>
</dbReference>
<accession>A0ABV7GKR8</accession>
<comment type="caution">
    <text evidence="3">The sequence shown here is derived from an EMBL/GenBank/DDBJ whole genome shotgun (WGS) entry which is preliminary data.</text>
</comment>
<keyword evidence="1" id="KW-0472">Membrane</keyword>
<feature type="transmembrane region" description="Helical" evidence="1">
    <location>
        <begin position="15"/>
        <end position="33"/>
    </location>
</feature>
<organism evidence="3 4">
    <name type="scientific">Shewanella submarina</name>
    <dbReference type="NCBI Taxonomy" id="2016376"/>
    <lineage>
        <taxon>Bacteria</taxon>
        <taxon>Pseudomonadati</taxon>
        <taxon>Pseudomonadota</taxon>
        <taxon>Gammaproteobacteria</taxon>
        <taxon>Alteromonadales</taxon>
        <taxon>Shewanellaceae</taxon>
        <taxon>Shewanella</taxon>
    </lineage>
</organism>
<feature type="transmembrane region" description="Helical" evidence="1">
    <location>
        <begin position="45"/>
        <end position="62"/>
    </location>
</feature>
<dbReference type="InterPro" id="IPR027783">
    <property type="entry name" value="Bacterial_PH-related"/>
</dbReference>
<feature type="domain" description="Bacterial Pleckstrin homology" evidence="2">
    <location>
        <begin position="89"/>
        <end position="169"/>
    </location>
</feature>
<keyword evidence="4" id="KW-1185">Reference proteome</keyword>